<dbReference type="Pfam" id="PF11976">
    <property type="entry name" value="Rad60-SLD"/>
    <property type="match status" value="1"/>
</dbReference>
<dbReference type="Pfam" id="PF00179">
    <property type="entry name" value="UQ_con"/>
    <property type="match status" value="1"/>
</dbReference>
<dbReference type="InterPro" id="IPR036465">
    <property type="entry name" value="vWFA_dom_sf"/>
</dbReference>
<dbReference type="Proteomes" id="UP000076078">
    <property type="component" value="Unassembled WGS sequence"/>
</dbReference>
<dbReference type="SUPFAM" id="SSF53300">
    <property type="entry name" value="vWA-like"/>
    <property type="match status" value="1"/>
</dbReference>
<dbReference type="OMA" id="ASNGRCY"/>
<dbReference type="InterPro" id="IPR022617">
    <property type="entry name" value="Rad60/SUMO-like_dom"/>
</dbReference>
<name>A0A151ZFI9_TIELA</name>
<gene>
    <name evidence="7" type="ORF">DLAC_06746</name>
</gene>
<dbReference type="PROSITE" id="PS50127">
    <property type="entry name" value="UBC_2"/>
    <property type="match status" value="1"/>
</dbReference>
<evidence type="ECO:0000313" key="7">
    <source>
        <dbReference type="EMBL" id="KYQ92742.1"/>
    </source>
</evidence>
<dbReference type="PROSITE" id="PS00183">
    <property type="entry name" value="UBC_1"/>
    <property type="match status" value="1"/>
</dbReference>
<dbReference type="FunFam" id="3.40.50.410:FF:000111">
    <property type="entry name" value="Uncharacterized protein"/>
    <property type="match status" value="1"/>
</dbReference>
<dbReference type="OrthoDB" id="17829at2759"/>
<reference evidence="7 8" key="1">
    <citation type="submission" date="2015-12" db="EMBL/GenBank/DDBJ databases">
        <title>Dictyostelia acquired genes for synthesis and detection of signals that induce cell-type specialization by lateral gene transfer from prokaryotes.</title>
        <authorList>
            <person name="Gloeckner G."/>
            <person name="Schaap P."/>
        </authorList>
    </citation>
    <scope>NUCLEOTIDE SEQUENCE [LARGE SCALE GENOMIC DNA]</scope>
    <source>
        <strain evidence="7 8">TK</strain>
    </source>
</reference>
<keyword evidence="8" id="KW-1185">Reference proteome</keyword>
<dbReference type="InterPro" id="IPR023313">
    <property type="entry name" value="UBQ-conjugating_AS"/>
</dbReference>
<dbReference type="GO" id="GO:0016740">
    <property type="term" value="F:transferase activity"/>
    <property type="evidence" value="ECO:0007669"/>
    <property type="project" value="UniProtKB-KW"/>
</dbReference>
<dbReference type="InterPro" id="IPR016135">
    <property type="entry name" value="UBQ-conjugating_enzyme/RWD"/>
</dbReference>
<dbReference type="AlphaFoldDB" id="A0A151ZFI9"/>
<feature type="active site" description="Glycyl thioester intermediate" evidence="3">
    <location>
        <position position="497"/>
    </location>
</feature>
<dbReference type="InterPro" id="IPR000626">
    <property type="entry name" value="Ubiquitin-like_dom"/>
</dbReference>
<evidence type="ECO:0000256" key="3">
    <source>
        <dbReference type="PROSITE-ProRule" id="PRU10133"/>
    </source>
</evidence>
<evidence type="ECO:0000259" key="4">
    <source>
        <dbReference type="PROSITE" id="PS50053"/>
    </source>
</evidence>
<keyword evidence="2" id="KW-0833">Ubl conjugation pathway</keyword>
<keyword evidence="1" id="KW-0808">Transferase</keyword>
<dbReference type="Pfam" id="PF13519">
    <property type="entry name" value="VWA_2"/>
    <property type="match status" value="1"/>
</dbReference>
<evidence type="ECO:0000256" key="1">
    <source>
        <dbReference type="ARBA" id="ARBA00022679"/>
    </source>
</evidence>
<feature type="domain" description="VWFA" evidence="6">
    <location>
        <begin position="157"/>
        <end position="354"/>
    </location>
</feature>
<dbReference type="FunFam" id="3.10.110.10:FF:000152">
    <property type="entry name" value="Uncharacterized protein"/>
    <property type="match status" value="1"/>
</dbReference>
<dbReference type="InParanoid" id="A0A151ZFI9"/>
<dbReference type="InterPro" id="IPR029071">
    <property type="entry name" value="Ubiquitin-like_domsf"/>
</dbReference>
<dbReference type="InterPro" id="IPR000608">
    <property type="entry name" value="UBC"/>
</dbReference>
<evidence type="ECO:0000259" key="5">
    <source>
        <dbReference type="PROSITE" id="PS50127"/>
    </source>
</evidence>
<dbReference type="SUPFAM" id="SSF54236">
    <property type="entry name" value="Ubiquitin-like"/>
    <property type="match status" value="1"/>
</dbReference>
<comment type="caution">
    <text evidence="7">The sequence shown here is derived from an EMBL/GenBank/DDBJ whole genome shotgun (WGS) entry which is preliminary data.</text>
</comment>
<dbReference type="CDD" id="cd00198">
    <property type="entry name" value="vWFA"/>
    <property type="match status" value="1"/>
</dbReference>
<dbReference type="FunCoup" id="A0A151ZFI9">
    <property type="interactions" value="39"/>
</dbReference>
<evidence type="ECO:0000256" key="2">
    <source>
        <dbReference type="ARBA" id="ARBA00022786"/>
    </source>
</evidence>
<dbReference type="Gene3D" id="3.40.50.410">
    <property type="entry name" value="von Willebrand factor, type A domain"/>
    <property type="match status" value="1"/>
</dbReference>
<accession>A0A151ZFI9</accession>
<dbReference type="Gene3D" id="3.10.110.10">
    <property type="entry name" value="Ubiquitin Conjugating Enzyme"/>
    <property type="match status" value="1"/>
</dbReference>
<dbReference type="PANTHER" id="PTHR24068">
    <property type="entry name" value="UBIQUITIN-CONJUGATING ENZYME E2"/>
    <property type="match status" value="1"/>
</dbReference>
<dbReference type="STRING" id="361077.A0A151ZFI9"/>
<dbReference type="Gene3D" id="3.10.20.90">
    <property type="entry name" value="Phosphatidylinositol 3-kinase Catalytic Subunit, Chain A, domain 1"/>
    <property type="match status" value="1"/>
</dbReference>
<dbReference type="InterPro" id="IPR002035">
    <property type="entry name" value="VWF_A"/>
</dbReference>
<dbReference type="SUPFAM" id="SSF54495">
    <property type="entry name" value="UBC-like"/>
    <property type="match status" value="1"/>
</dbReference>
<evidence type="ECO:0000313" key="8">
    <source>
        <dbReference type="Proteomes" id="UP000076078"/>
    </source>
</evidence>
<proteinExistence type="predicted"/>
<evidence type="ECO:0000259" key="6">
    <source>
        <dbReference type="PROSITE" id="PS50234"/>
    </source>
</evidence>
<dbReference type="PROSITE" id="PS50053">
    <property type="entry name" value="UBIQUITIN_2"/>
    <property type="match status" value="1"/>
</dbReference>
<feature type="domain" description="Ubiquitin-like" evidence="4">
    <location>
        <begin position="1"/>
        <end position="71"/>
    </location>
</feature>
<feature type="domain" description="UBC core" evidence="5">
    <location>
        <begin position="409"/>
        <end position="559"/>
    </location>
</feature>
<dbReference type="EMBL" id="LODT01000029">
    <property type="protein sequence ID" value="KYQ92742.1"/>
    <property type="molecule type" value="Genomic_DNA"/>
</dbReference>
<organism evidence="7 8">
    <name type="scientific">Tieghemostelium lacteum</name>
    <name type="common">Slime mold</name>
    <name type="synonym">Dictyostelium lacteum</name>
    <dbReference type="NCBI Taxonomy" id="361077"/>
    <lineage>
        <taxon>Eukaryota</taxon>
        <taxon>Amoebozoa</taxon>
        <taxon>Evosea</taxon>
        <taxon>Eumycetozoa</taxon>
        <taxon>Dictyostelia</taxon>
        <taxon>Dictyosteliales</taxon>
        <taxon>Raperosteliaceae</taxon>
        <taxon>Tieghemostelium</taxon>
    </lineage>
</organism>
<dbReference type="PROSITE" id="PS50234">
    <property type="entry name" value="VWFA"/>
    <property type="match status" value="1"/>
</dbReference>
<sequence length="572" mass="63231">MPLSIDIPSANKKIGIPFKKASTVKEFILEIIKRALLPIGDEYKLVFKGAELYEDDTLEELGLSDGSELVLQNISQPPIPPVVQQSSSLASSTSSITSATSLNNTTTTTSSTSTLTNAAGIVNPNNNNTFIDNALLSNLSINNSKSVLSEEVRQLDVIVLDLSGSMRATAYHGSKVPGEIEMTRIEIAQALFQTFIDKFVALEFPVACGLVCFGEKIELTFPITRNYDSFSTELGAVVANQSSTRLYEAIKRAAESIVELKKNPGTLNLVSEDKLLCRVFCLTDGEDNSGVDPFPVYQYLKEHNIVLDSIPIGDSGRAKLSSFTKATGGSCFIADSSKEGVELFEREALLMLNVRKDFKPFSVQVNNRAQFEQLAGSYVKELERKVDTKTAVKCSAAVTNTKIESFGGAVYKRIGKEYRDLMVQISSSANSPYSVYMNENDIKIWKCIMRGPNGTAYENGHWVVSVVFPDDYPFKPPKVRFETKIYHCNINADGNICLDILKDCWSPALTIHKVLLSLSALLTTPNPDDPLDVVKAGVYRDNVNEYYNQVRHWISLYSDTNIENIKKSYNLE</sequence>
<protein>
    <submittedName>
        <fullName evidence="7">Ubiquitin-conjugating enzyme E2</fullName>
    </submittedName>
</protein>
<dbReference type="CDD" id="cd17039">
    <property type="entry name" value="Ubl_ubiquitin_like"/>
    <property type="match status" value="1"/>
</dbReference>
<dbReference type="SMART" id="SM00212">
    <property type="entry name" value="UBCc"/>
    <property type="match status" value="1"/>
</dbReference>